<dbReference type="InterPro" id="IPR050725">
    <property type="entry name" value="CysQ/Inositol_MonoPase"/>
</dbReference>
<dbReference type="InterPro" id="IPR000760">
    <property type="entry name" value="Inositol_monophosphatase-like"/>
</dbReference>
<feature type="binding site" evidence="9">
    <location>
        <position position="95"/>
    </location>
    <ligand>
        <name>Mg(2+)</name>
        <dbReference type="ChEBI" id="CHEBI:18420"/>
        <label>1</label>
    </ligand>
</feature>
<feature type="binding site" evidence="9">
    <location>
        <position position="235"/>
    </location>
    <ligand>
        <name>substrate</name>
    </ligand>
</feature>
<keyword evidence="12" id="KW-1185">Reference proteome</keyword>
<keyword evidence="4" id="KW-0997">Cell inner membrane</keyword>
<feature type="binding site" evidence="10">
    <location>
        <position position="235"/>
    </location>
    <ligand>
        <name>Mg(2+)</name>
        <dbReference type="ChEBI" id="CHEBI:18420"/>
        <label>1</label>
        <note>catalytic</note>
    </ligand>
</feature>
<evidence type="ECO:0000256" key="3">
    <source>
        <dbReference type="ARBA" id="ARBA00022475"/>
    </source>
</evidence>
<comment type="subcellular location">
    <subcellularLocation>
        <location evidence="9">Cell membrane</location>
        <topology evidence="9">Peripheral membrane protein</topology>
        <orientation evidence="9">Cytoplasmic side</orientation>
    </subcellularLocation>
</comment>
<feature type="binding site" evidence="9">
    <location>
        <begin position="97"/>
        <end position="100"/>
    </location>
    <ligand>
        <name>substrate</name>
    </ligand>
</feature>
<dbReference type="InterPro" id="IPR020583">
    <property type="entry name" value="Inositol_monoP_metal-BS"/>
</dbReference>
<feature type="binding site" evidence="9">
    <location>
        <position position="98"/>
    </location>
    <ligand>
        <name>Mg(2+)</name>
        <dbReference type="ChEBI" id="CHEBI:18420"/>
        <label>2</label>
    </ligand>
</feature>
<keyword evidence="7 9" id="KW-0460">Magnesium</keyword>
<protein>
    <recommendedName>
        <fullName evidence="9">3'(2'),5'-bisphosphate nucleotidase CysQ</fullName>
        <ecNumber evidence="9">3.1.3.7</ecNumber>
    </recommendedName>
    <alternativeName>
        <fullName evidence="9">3'(2'),5-bisphosphonucleoside 3'(2')-phosphohydrolase</fullName>
    </alternativeName>
    <alternativeName>
        <fullName evidence="9">3'-phosphoadenosine 5'-phosphate phosphatase</fullName>
        <shortName evidence="9">PAP phosphatase</shortName>
    </alternativeName>
</protein>
<dbReference type="GO" id="GO:0000287">
    <property type="term" value="F:magnesium ion binding"/>
    <property type="evidence" value="ECO:0007669"/>
    <property type="project" value="UniProtKB-UniRule"/>
</dbReference>
<dbReference type="OrthoDB" id="9785695at2"/>
<dbReference type="PANTHER" id="PTHR43028">
    <property type="entry name" value="3'(2'),5'-BISPHOSPHATE NUCLEOTIDASE 1"/>
    <property type="match status" value="1"/>
</dbReference>
<dbReference type="PANTHER" id="PTHR43028:SF5">
    <property type="entry name" value="3'(2'),5'-BISPHOSPHATE NUCLEOTIDASE 1"/>
    <property type="match status" value="1"/>
</dbReference>
<evidence type="ECO:0000256" key="6">
    <source>
        <dbReference type="ARBA" id="ARBA00022801"/>
    </source>
</evidence>
<sequence>MKRHTQSLLNARAAREVAKICERAGDAIMELYQKRNIGLRFKADDTPVTKADFAAHRVVVDGLRAFAPGIPVLSEESVRIPWRTRQAWDVYWLVDPLDGTKEFVKKNDDFTVNVALIRDGKPIMGVIYAPVYGLTYWGVQGMGAFKETAQGFAPIGVSRRAIPRIDAPASDKTSPLSIIVSRSHIRGANAQFMTDMEQIYRAPRLLRVGSSLKLCMIAEGKADVYPRMGPTSEWDIAAGQCILEQAGGVVHRLDGEPLSYNKANLLNPHFIARAPQVALPAALQMG</sequence>
<accession>A0A2Z4FRK9</accession>
<dbReference type="PROSITE" id="PS00630">
    <property type="entry name" value="IMP_2"/>
    <property type="match status" value="1"/>
</dbReference>
<dbReference type="Gene3D" id="3.30.540.10">
    <property type="entry name" value="Fructose-1,6-Bisphosphatase, subunit A, domain 1"/>
    <property type="match status" value="1"/>
</dbReference>
<dbReference type="PRINTS" id="PR00377">
    <property type="entry name" value="IMPHPHTASES"/>
</dbReference>
<evidence type="ECO:0000256" key="10">
    <source>
        <dbReference type="PIRSR" id="PIRSR600760-2"/>
    </source>
</evidence>
<feature type="binding site" evidence="9">
    <location>
        <position position="235"/>
    </location>
    <ligand>
        <name>Mg(2+)</name>
        <dbReference type="ChEBI" id="CHEBI:18420"/>
        <label>2</label>
    </ligand>
</feature>
<feature type="binding site" evidence="10">
    <location>
        <position position="97"/>
    </location>
    <ligand>
        <name>Mg(2+)</name>
        <dbReference type="ChEBI" id="CHEBI:18420"/>
        <label>1</label>
        <note>catalytic</note>
    </ligand>
</feature>
<dbReference type="GO" id="GO:0000103">
    <property type="term" value="P:sulfate assimilation"/>
    <property type="evidence" value="ECO:0007669"/>
    <property type="project" value="TreeGrafter"/>
</dbReference>
<feature type="binding site" evidence="9">
    <location>
        <position position="75"/>
    </location>
    <ligand>
        <name>substrate</name>
    </ligand>
</feature>
<keyword evidence="3 9" id="KW-1003">Cell membrane</keyword>
<dbReference type="InterPro" id="IPR020550">
    <property type="entry name" value="Inositol_monophosphatase_CS"/>
</dbReference>
<reference evidence="11 12" key="1">
    <citation type="submission" date="2018-06" db="EMBL/GenBank/DDBJ databases">
        <title>Lujinxingia sediminis gen. nov. sp. nov., a new facultative anaerobic member of the class Deltaproteobacteria, and proposal of Lujinxingaceae fam. nov.</title>
        <authorList>
            <person name="Guo L.-Y."/>
            <person name="Li C.-M."/>
            <person name="Wang S."/>
            <person name="Du Z.-J."/>
        </authorList>
    </citation>
    <scope>NUCLEOTIDE SEQUENCE [LARGE SCALE GENOMIC DNA]</scope>
    <source>
        <strain evidence="11 12">FA350</strain>
    </source>
</reference>
<evidence type="ECO:0000256" key="7">
    <source>
        <dbReference type="ARBA" id="ARBA00022842"/>
    </source>
</evidence>
<evidence type="ECO:0000313" key="11">
    <source>
        <dbReference type="EMBL" id="AWV91365.1"/>
    </source>
</evidence>
<dbReference type="GO" id="GO:0005886">
    <property type="term" value="C:plasma membrane"/>
    <property type="evidence" value="ECO:0007669"/>
    <property type="project" value="UniProtKB-SubCell"/>
</dbReference>
<keyword evidence="8 9" id="KW-0472">Membrane</keyword>
<feature type="binding site" evidence="10">
    <location>
        <position position="98"/>
    </location>
    <ligand>
        <name>Mg(2+)</name>
        <dbReference type="ChEBI" id="CHEBI:18420"/>
        <label>1</label>
        <note>catalytic</note>
    </ligand>
</feature>
<dbReference type="GO" id="GO:0050427">
    <property type="term" value="P:3'-phosphoadenosine 5'-phosphosulfate metabolic process"/>
    <property type="evidence" value="ECO:0007669"/>
    <property type="project" value="TreeGrafter"/>
</dbReference>
<dbReference type="SUPFAM" id="SSF56655">
    <property type="entry name" value="Carbohydrate phosphatase"/>
    <property type="match status" value="1"/>
</dbReference>
<dbReference type="GO" id="GO:0008441">
    <property type="term" value="F:3'(2'),5'-bisphosphate nucleotidase activity"/>
    <property type="evidence" value="ECO:0007669"/>
    <property type="project" value="UniProtKB-UniRule"/>
</dbReference>
<dbReference type="AlphaFoldDB" id="A0A2Z4FRK9"/>
<dbReference type="RefSeq" id="WP_111337556.1">
    <property type="nucleotide sequence ID" value="NZ_CP030032.1"/>
</dbReference>
<evidence type="ECO:0000256" key="5">
    <source>
        <dbReference type="ARBA" id="ARBA00022723"/>
    </source>
</evidence>
<dbReference type="Gene3D" id="3.40.190.80">
    <property type="match status" value="1"/>
</dbReference>
<comment type="function">
    <text evidence="9">Converts adenosine-3',5'-bisphosphate (PAP) to AMP.</text>
</comment>
<dbReference type="HAMAP" id="MF_02095">
    <property type="entry name" value="CysQ"/>
    <property type="match status" value="1"/>
</dbReference>
<feature type="binding site" evidence="9">
    <location>
        <position position="97"/>
    </location>
    <ligand>
        <name>Mg(2+)</name>
        <dbReference type="ChEBI" id="CHEBI:18420"/>
        <label>1</label>
    </ligand>
</feature>
<evidence type="ECO:0000256" key="4">
    <source>
        <dbReference type="ARBA" id="ARBA00022519"/>
    </source>
</evidence>
<feature type="binding site" evidence="9">
    <location>
        <position position="95"/>
    </location>
    <ligand>
        <name>Mg(2+)</name>
        <dbReference type="ChEBI" id="CHEBI:18420"/>
        <label>2</label>
    </ligand>
</feature>
<feature type="binding site" evidence="10">
    <location>
        <position position="75"/>
    </location>
    <ligand>
        <name>Mg(2+)</name>
        <dbReference type="ChEBI" id="CHEBI:18420"/>
        <label>1</label>
        <note>catalytic</note>
    </ligand>
</feature>
<comment type="similarity">
    <text evidence="2 9">Belongs to the inositol monophosphatase superfamily. CysQ family.</text>
</comment>
<keyword evidence="6 9" id="KW-0378">Hydrolase</keyword>
<proteinExistence type="inferred from homology"/>
<dbReference type="PROSITE" id="PS00629">
    <property type="entry name" value="IMP_1"/>
    <property type="match status" value="1"/>
</dbReference>
<gene>
    <name evidence="9 11" type="primary">cysQ</name>
    <name evidence="11" type="ORF">DN745_05825</name>
</gene>
<feature type="binding site" evidence="10">
    <location>
        <position position="95"/>
    </location>
    <ligand>
        <name>Mg(2+)</name>
        <dbReference type="ChEBI" id="CHEBI:18420"/>
        <label>1</label>
        <note>catalytic</note>
    </ligand>
</feature>
<keyword evidence="5 9" id="KW-0479">Metal-binding</keyword>
<name>A0A2Z4FRK9_9DELT</name>
<evidence type="ECO:0000313" key="12">
    <source>
        <dbReference type="Proteomes" id="UP000249799"/>
    </source>
</evidence>
<dbReference type="InterPro" id="IPR006240">
    <property type="entry name" value="CysQ"/>
</dbReference>
<evidence type="ECO:0000256" key="8">
    <source>
        <dbReference type="ARBA" id="ARBA00023136"/>
    </source>
</evidence>
<dbReference type="GO" id="GO:0046854">
    <property type="term" value="P:phosphatidylinositol phosphate biosynthetic process"/>
    <property type="evidence" value="ECO:0007669"/>
    <property type="project" value="InterPro"/>
</dbReference>
<dbReference type="KEGG" id="bsed:DN745_05825"/>
<feature type="binding site" evidence="9">
    <location>
        <position position="75"/>
    </location>
    <ligand>
        <name>Mg(2+)</name>
        <dbReference type="ChEBI" id="CHEBI:18420"/>
        <label>1</label>
    </ligand>
</feature>
<dbReference type="FunFam" id="3.30.540.10:FF:000007">
    <property type="entry name" value="3'(2'),5'-bisphosphate nucleotidase CysQ"/>
    <property type="match status" value="1"/>
</dbReference>
<dbReference type="EC" id="3.1.3.7" evidence="9"/>
<dbReference type="NCBIfam" id="TIGR01331">
    <property type="entry name" value="bisphos_cysQ"/>
    <property type="match status" value="1"/>
</dbReference>
<evidence type="ECO:0000256" key="1">
    <source>
        <dbReference type="ARBA" id="ARBA00001625"/>
    </source>
</evidence>
<evidence type="ECO:0000256" key="9">
    <source>
        <dbReference type="HAMAP-Rule" id="MF_02095"/>
    </source>
</evidence>
<organism evidence="11 12">
    <name type="scientific">Bradymonas sediminis</name>
    <dbReference type="NCBI Taxonomy" id="1548548"/>
    <lineage>
        <taxon>Bacteria</taxon>
        <taxon>Deltaproteobacteria</taxon>
        <taxon>Bradymonadales</taxon>
        <taxon>Bradymonadaceae</taxon>
        <taxon>Bradymonas</taxon>
    </lineage>
</organism>
<dbReference type="Proteomes" id="UP000249799">
    <property type="component" value="Chromosome"/>
</dbReference>
<comment type="catalytic activity">
    <reaction evidence="1 9">
        <text>adenosine 3',5'-bisphosphate + H2O = AMP + phosphate</text>
        <dbReference type="Rhea" id="RHEA:10040"/>
        <dbReference type="ChEBI" id="CHEBI:15377"/>
        <dbReference type="ChEBI" id="CHEBI:43474"/>
        <dbReference type="ChEBI" id="CHEBI:58343"/>
        <dbReference type="ChEBI" id="CHEBI:456215"/>
        <dbReference type="EC" id="3.1.3.7"/>
    </reaction>
</comment>
<comment type="cofactor">
    <cofactor evidence="9 10">
        <name>Mg(2+)</name>
        <dbReference type="ChEBI" id="CHEBI:18420"/>
    </cofactor>
</comment>
<dbReference type="Pfam" id="PF00459">
    <property type="entry name" value="Inositol_P"/>
    <property type="match status" value="1"/>
</dbReference>
<evidence type="ECO:0000256" key="2">
    <source>
        <dbReference type="ARBA" id="ARBA00005289"/>
    </source>
</evidence>
<dbReference type="CDD" id="cd01638">
    <property type="entry name" value="CysQ"/>
    <property type="match status" value="1"/>
</dbReference>
<dbReference type="EMBL" id="CP030032">
    <property type="protein sequence ID" value="AWV91365.1"/>
    <property type="molecule type" value="Genomic_DNA"/>
</dbReference>